<feature type="transmembrane region" description="Helical" evidence="2">
    <location>
        <begin position="443"/>
        <end position="463"/>
    </location>
</feature>
<dbReference type="PROSITE" id="PS50005">
    <property type="entry name" value="TPR"/>
    <property type="match status" value="1"/>
</dbReference>
<dbReference type="Proteomes" id="UP001142175">
    <property type="component" value="Unassembled WGS sequence"/>
</dbReference>
<dbReference type="InterPro" id="IPR011990">
    <property type="entry name" value="TPR-like_helical_dom_sf"/>
</dbReference>
<protein>
    <submittedName>
        <fullName evidence="3">Transcriptional regulator</fullName>
    </submittedName>
</protein>
<sequence>MHGRCFFGCIWILLLSPIFEVKSQNSDSLLAVYHSGQEGQAKLSVLHQLFLSYLNNDPVKAAEYAKAQLVYAESISDLTGIGMAYYNFGVLANNRNQFDSAAYWYQEALGFFEEADNPEKIVLVRYGLAILAYYEGDYPAALDLLEENVRLTLETQPDSSELGDEYHLMGLIHMRKGNLNIALSEALKSLRIFQKAGNQVGIADAYNSLGGIESSLGNFQKSIDYNRLSLKIYQERNDKIYEAQALNDIGNNFFYLRQYEEAVSHLLESAALSRQLEFKDLEATAYTNLGKTYTAQKEYEQAIEILLEGLKLVEETQTPIKIVEICNALGQAYQGLQNHGMAILYFNRSIELAVPNGFLEALSEGYMYRSISNERLKDLHAAFQDYKKHADLKDSIMNVAKSRQIEELRAIFELETKDNEIRIQQTAIQLLEQEAQITALQKVLLGSGLISLVLVAGFGWYAFRQKMKKTELAKKQMDAALHYKSRELTTQALHLAKKNETLVNLKEIAQRGKETDSTEGYHKLIQTISSDLREDRGWDTFAGFFEEVHPDFFSRAAASCPGLSPNDYRLMALIKMNLSSKEIANILCISIPGIKKARQRLRKKLGLDTGDSLEELIMRL</sequence>
<evidence type="ECO:0000256" key="1">
    <source>
        <dbReference type="PROSITE-ProRule" id="PRU00339"/>
    </source>
</evidence>
<dbReference type="InterPro" id="IPR036388">
    <property type="entry name" value="WH-like_DNA-bd_sf"/>
</dbReference>
<dbReference type="GO" id="GO:0003677">
    <property type="term" value="F:DNA binding"/>
    <property type="evidence" value="ECO:0007669"/>
    <property type="project" value="InterPro"/>
</dbReference>
<keyword evidence="1" id="KW-0802">TPR repeat</keyword>
<dbReference type="RefSeq" id="WP_258423591.1">
    <property type="nucleotide sequence ID" value="NZ_JANSUY010000010.1"/>
</dbReference>
<keyword evidence="2" id="KW-0812">Transmembrane</keyword>
<dbReference type="GO" id="GO:0006355">
    <property type="term" value="P:regulation of DNA-templated transcription"/>
    <property type="evidence" value="ECO:0007669"/>
    <property type="project" value="InterPro"/>
</dbReference>
<dbReference type="Pfam" id="PF13181">
    <property type="entry name" value="TPR_8"/>
    <property type="match status" value="1"/>
</dbReference>
<comment type="caution">
    <text evidence="3">The sequence shown here is derived from an EMBL/GenBank/DDBJ whole genome shotgun (WGS) entry which is preliminary data.</text>
</comment>
<reference evidence="3" key="1">
    <citation type="submission" date="2022-08" db="EMBL/GenBank/DDBJ databases">
        <authorList>
            <person name="Zhang D."/>
        </authorList>
    </citation>
    <scope>NUCLEOTIDE SEQUENCE</scope>
    <source>
        <strain evidence="3">XJ19-11</strain>
    </source>
</reference>
<dbReference type="SUPFAM" id="SSF48452">
    <property type="entry name" value="TPR-like"/>
    <property type="match status" value="3"/>
</dbReference>
<dbReference type="Gene3D" id="1.25.40.10">
    <property type="entry name" value="Tetratricopeptide repeat domain"/>
    <property type="match status" value="2"/>
</dbReference>
<proteinExistence type="predicted"/>
<feature type="repeat" description="TPR" evidence="1">
    <location>
        <begin position="283"/>
        <end position="316"/>
    </location>
</feature>
<dbReference type="PANTHER" id="PTHR10098">
    <property type="entry name" value="RAPSYN-RELATED"/>
    <property type="match status" value="1"/>
</dbReference>
<keyword evidence="2" id="KW-1133">Transmembrane helix</keyword>
<dbReference type="InterPro" id="IPR019734">
    <property type="entry name" value="TPR_rpt"/>
</dbReference>
<dbReference type="SMART" id="SM00028">
    <property type="entry name" value="TPR"/>
    <property type="match status" value="8"/>
</dbReference>
<evidence type="ECO:0000256" key="2">
    <source>
        <dbReference type="SAM" id="Phobius"/>
    </source>
</evidence>
<organism evidence="3 4">
    <name type="scientific">Aquiflexum gelatinilyticum</name>
    <dbReference type="NCBI Taxonomy" id="2961943"/>
    <lineage>
        <taxon>Bacteria</taxon>
        <taxon>Pseudomonadati</taxon>
        <taxon>Bacteroidota</taxon>
        <taxon>Cytophagia</taxon>
        <taxon>Cytophagales</taxon>
        <taxon>Cyclobacteriaceae</taxon>
        <taxon>Aquiflexum</taxon>
    </lineage>
</organism>
<gene>
    <name evidence="3" type="ORF">NU887_11835</name>
</gene>
<dbReference type="SUPFAM" id="SSF46894">
    <property type="entry name" value="C-terminal effector domain of the bipartite response regulators"/>
    <property type="match status" value="1"/>
</dbReference>
<dbReference type="InterPro" id="IPR016032">
    <property type="entry name" value="Sig_transdc_resp-reg_C-effctor"/>
</dbReference>
<evidence type="ECO:0000313" key="3">
    <source>
        <dbReference type="EMBL" id="MCR9015728.1"/>
    </source>
</evidence>
<accession>A0A9X2P4C4</accession>
<dbReference type="Gene3D" id="1.10.10.10">
    <property type="entry name" value="Winged helix-like DNA-binding domain superfamily/Winged helix DNA-binding domain"/>
    <property type="match status" value="1"/>
</dbReference>
<keyword evidence="4" id="KW-1185">Reference proteome</keyword>
<dbReference type="AlphaFoldDB" id="A0A9X2P4C4"/>
<dbReference type="EMBL" id="JANSUY010000010">
    <property type="protein sequence ID" value="MCR9015728.1"/>
    <property type="molecule type" value="Genomic_DNA"/>
</dbReference>
<evidence type="ECO:0000313" key="4">
    <source>
        <dbReference type="Proteomes" id="UP001142175"/>
    </source>
</evidence>
<keyword evidence="2" id="KW-0472">Membrane</keyword>
<dbReference type="Pfam" id="PF13424">
    <property type="entry name" value="TPR_12"/>
    <property type="match status" value="2"/>
</dbReference>
<name>A0A9X2P4C4_9BACT</name>